<feature type="signal peptide" evidence="1">
    <location>
        <begin position="1"/>
        <end position="17"/>
    </location>
</feature>
<evidence type="ECO:0000256" key="1">
    <source>
        <dbReference type="SAM" id="SignalP"/>
    </source>
</evidence>
<reference evidence="3" key="1">
    <citation type="submission" date="2025-08" db="UniProtKB">
        <authorList>
            <consortium name="RefSeq"/>
        </authorList>
    </citation>
    <scope>IDENTIFICATION</scope>
</reference>
<gene>
    <name evidence="3" type="primary">LOC103513385</name>
</gene>
<evidence type="ECO:0000313" key="2">
    <source>
        <dbReference type="Proteomes" id="UP000079169"/>
    </source>
</evidence>
<keyword evidence="2" id="KW-1185">Reference proteome</keyword>
<accession>A0A1S3D9L4</accession>
<keyword evidence="1" id="KW-0732">Signal</keyword>
<sequence>MLSQTLLLVATLHLAQCSLWDKIHSAHARQKRNLDDDDDNIFMFRNPNVTIPPNRTRITILPEWLYYTTFTPRSTAYYGQKGLTREWTTYAWYNDRVTVYLDTFLKGLKKAPYTKYPRHKMPSTSPLTTTLSLFEQMTLVNKKDLIFKLPWAFQPHQNFRKEMGFGPPW</sequence>
<dbReference type="PaxDb" id="121845-A0A1S3D9L4"/>
<evidence type="ECO:0000313" key="3">
    <source>
        <dbReference type="RefSeq" id="XP_008476431.1"/>
    </source>
</evidence>
<name>A0A1S3D9L4_DIACI</name>
<dbReference type="AlphaFoldDB" id="A0A1S3D9L4"/>
<organism evidence="2 3">
    <name type="scientific">Diaphorina citri</name>
    <name type="common">Asian citrus psyllid</name>
    <dbReference type="NCBI Taxonomy" id="121845"/>
    <lineage>
        <taxon>Eukaryota</taxon>
        <taxon>Metazoa</taxon>
        <taxon>Ecdysozoa</taxon>
        <taxon>Arthropoda</taxon>
        <taxon>Hexapoda</taxon>
        <taxon>Insecta</taxon>
        <taxon>Pterygota</taxon>
        <taxon>Neoptera</taxon>
        <taxon>Paraneoptera</taxon>
        <taxon>Hemiptera</taxon>
        <taxon>Sternorrhyncha</taxon>
        <taxon>Psylloidea</taxon>
        <taxon>Psyllidae</taxon>
        <taxon>Diaphorininae</taxon>
        <taxon>Diaphorina</taxon>
    </lineage>
</organism>
<dbReference type="GeneID" id="103513385"/>
<dbReference type="Proteomes" id="UP000079169">
    <property type="component" value="Unplaced"/>
</dbReference>
<dbReference type="KEGG" id="dci:103513385"/>
<feature type="chain" id="PRO_5010349687" evidence="1">
    <location>
        <begin position="18"/>
        <end position="169"/>
    </location>
</feature>
<dbReference type="RefSeq" id="XP_008476431.1">
    <property type="nucleotide sequence ID" value="XM_008478209.3"/>
</dbReference>
<protein>
    <submittedName>
        <fullName evidence="3">Uncharacterized protein LOC103513385</fullName>
    </submittedName>
</protein>
<proteinExistence type="predicted"/>